<evidence type="ECO:0000313" key="3">
    <source>
        <dbReference type="Proteomes" id="UP000006352"/>
    </source>
</evidence>
<dbReference type="EMBL" id="HE797031">
    <property type="protein sequence ID" value="CCM01412.1"/>
    <property type="molecule type" value="Genomic_DNA"/>
</dbReference>
<dbReference type="Pfam" id="PF20411">
    <property type="entry name" value="DUF6697"/>
    <property type="match status" value="1"/>
</dbReference>
<proteinExistence type="predicted"/>
<dbReference type="InParanoid" id="J4HW03"/>
<evidence type="ECO:0000259" key="1">
    <source>
        <dbReference type="Pfam" id="PF20411"/>
    </source>
</evidence>
<feature type="domain" description="DUF6697" evidence="1">
    <location>
        <begin position="70"/>
        <end position="152"/>
    </location>
</feature>
<sequence length="217" mass="24262">MSADIATIIATLVPSQASVPSEKASQDPEAVTVSTYDLNEVPILNSSSTQNLTAIVLRNETVWDNFPQSGFAIKPTRTRTKKGKWQDSSNKKLRRSYNDLVVRLSDRWYYIGGYSHISTELLDKESFMTLPAQVREAVIRASGHQKYWAELHKMYESGELTAVRIRFKRVKFNKELGKLLLDTAQSHGDNLVLRVGLSDAAVAQNEGAPEESDDDSD</sequence>
<gene>
    <name evidence="2" type="ORF">FIBRA_03463</name>
</gene>
<dbReference type="STRING" id="599839.J4HW03"/>
<dbReference type="InterPro" id="IPR046520">
    <property type="entry name" value="DUF6697"/>
</dbReference>
<evidence type="ECO:0000313" key="2">
    <source>
        <dbReference type="EMBL" id="CCM01412.1"/>
    </source>
</evidence>
<dbReference type="OrthoDB" id="2767605at2759"/>
<dbReference type="HOGENOM" id="CLU_1272320_0_0_1"/>
<protein>
    <recommendedName>
        <fullName evidence="1">DUF6697 domain-containing protein</fullName>
    </recommendedName>
</protein>
<dbReference type="AlphaFoldDB" id="J4HW03"/>
<organism evidence="2 3">
    <name type="scientific">Fibroporia radiculosa</name>
    <dbReference type="NCBI Taxonomy" id="599839"/>
    <lineage>
        <taxon>Eukaryota</taxon>
        <taxon>Fungi</taxon>
        <taxon>Dikarya</taxon>
        <taxon>Basidiomycota</taxon>
        <taxon>Agaricomycotina</taxon>
        <taxon>Agaricomycetes</taxon>
        <taxon>Polyporales</taxon>
        <taxon>Fibroporiaceae</taxon>
        <taxon>Fibroporia</taxon>
    </lineage>
</organism>
<name>J4HW03_9APHY</name>
<accession>J4HW03</accession>
<dbReference type="Proteomes" id="UP000006352">
    <property type="component" value="Unassembled WGS sequence"/>
</dbReference>
<reference evidence="2 3" key="1">
    <citation type="journal article" date="2012" name="Appl. Environ. Microbiol.">
        <title>Short-read sequencing for genomic analysis of the brown rot fungus Fibroporia radiculosa.</title>
        <authorList>
            <person name="Tang J.D."/>
            <person name="Perkins A.D."/>
            <person name="Sonstegard T.S."/>
            <person name="Schroeder S.G."/>
            <person name="Burgess S.C."/>
            <person name="Diehl S.V."/>
        </authorList>
    </citation>
    <scope>NUCLEOTIDE SEQUENCE [LARGE SCALE GENOMIC DNA]</scope>
    <source>
        <strain evidence="2 3">TFFH 294</strain>
    </source>
</reference>
<keyword evidence="3" id="KW-1185">Reference proteome</keyword>
<dbReference type="RefSeq" id="XP_012180695.1">
    <property type="nucleotide sequence ID" value="XM_012325305.1"/>
</dbReference>
<dbReference type="GeneID" id="24096323"/>